<dbReference type="InterPro" id="IPR006073">
    <property type="entry name" value="GTP-bd"/>
</dbReference>
<dbReference type="AlphaFoldDB" id="A0A1S2XLS2"/>
<dbReference type="InterPro" id="IPR032305">
    <property type="entry name" value="GTP-bd_M"/>
</dbReference>
<dbReference type="InterPro" id="IPR027417">
    <property type="entry name" value="P-loop_NTPase"/>
</dbReference>
<feature type="compositionally biased region" description="Acidic residues" evidence="5">
    <location>
        <begin position="416"/>
        <end position="439"/>
    </location>
</feature>
<dbReference type="PANTHER" id="PTHR10229:SF8">
    <property type="entry name" value="GTPASE HFLX"/>
    <property type="match status" value="1"/>
</dbReference>
<evidence type="ECO:0000256" key="1">
    <source>
        <dbReference type="ARBA" id="ARBA00022723"/>
    </source>
</evidence>
<gene>
    <name evidence="8" type="primary">LOC101508933</name>
</gene>
<dbReference type="GO" id="GO:0005525">
    <property type="term" value="F:GTP binding"/>
    <property type="evidence" value="ECO:0007669"/>
    <property type="project" value="UniProtKB-KW"/>
</dbReference>
<feature type="domain" description="Hflx-type G" evidence="6">
    <location>
        <begin position="277"/>
        <end position="525"/>
    </location>
</feature>
<name>A0A1S2XLS2_CICAR</name>
<sequence>MLRNLCASLESSRKILTSSPSKWWRQTSPYSTATSDHDTPPKLLVVQPRLRSEKLLQAKLNEALCLANSLEDQRDGYFHTDFFDKPLPPHVLVQNPSLKGHKPRADTYFGPGTVDTIKCHLNAAESKGEVDAVFVNAILSGIQLRNMERAWKKPVVDRVGLIIEIFNAHAFTKEAKLQAELAALSYKKSRLVRVLGPGGRYTFGASGEAEVVSARGRGSGGQGFMSGAGETELQLQRRRVLERRSYLLTQIDEVRRTRAVQRAGRKRHGGSSGQRLATVAIVGYTNAGKSTLVSNLTDSDLYSDCRLFATVDPRLRSAVLPSGRKVLFSDTVGFISDLPVQLVEAFHATLEEVIEADLLVHVVDSTAPNLDEHRTTVLQVLQQIGVSQEKLQNMIEVWNKIDAEEECMDADEYIDEDEEADETSLDREEDLNTDSETLEETEKVSEQSLCDSEVVEGKEDYSDGWLYEEDTIVNEGDFCLPSSVANQQNDGTIGPSGPHVKTSAITGVGLQELLELIDTKLSSQDEKLKGAKVDERNLFDRKWRPSRDSSIAVEN</sequence>
<dbReference type="NCBIfam" id="TIGR03156">
    <property type="entry name" value="GTP_HflX"/>
    <property type="match status" value="1"/>
</dbReference>
<dbReference type="GO" id="GO:0043022">
    <property type="term" value="F:ribosome binding"/>
    <property type="evidence" value="ECO:0007669"/>
    <property type="project" value="TreeGrafter"/>
</dbReference>
<dbReference type="PANTHER" id="PTHR10229">
    <property type="entry name" value="GTP-BINDING PROTEIN HFLX"/>
    <property type="match status" value="1"/>
</dbReference>
<dbReference type="PROSITE" id="PS51705">
    <property type="entry name" value="G_HFLX"/>
    <property type="match status" value="1"/>
</dbReference>
<evidence type="ECO:0000313" key="8">
    <source>
        <dbReference type="RefSeq" id="XP_004491256.1"/>
    </source>
</evidence>
<proteinExistence type="predicted"/>
<dbReference type="SUPFAM" id="SSF52540">
    <property type="entry name" value="P-loop containing nucleoside triphosphate hydrolases"/>
    <property type="match status" value="1"/>
</dbReference>
<dbReference type="Gene3D" id="3.40.50.300">
    <property type="entry name" value="P-loop containing nucleotide triphosphate hydrolases"/>
    <property type="match status" value="1"/>
</dbReference>
<evidence type="ECO:0000259" key="6">
    <source>
        <dbReference type="PROSITE" id="PS51705"/>
    </source>
</evidence>
<evidence type="ECO:0000313" key="7">
    <source>
        <dbReference type="Proteomes" id="UP000087171"/>
    </source>
</evidence>
<keyword evidence="4" id="KW-0342">GTP-binding</keyword>
<dbReference type="FunFam" id="3.40.50.300:FF:001888">
    <property type="entry name" value="GTP-binding protein chloroplastic"/>
    <property type="match status" value="1"/>
</dbReference>
<dbReference type="CDD" id="cd01878">
    <property type="entry name" value="HflX"/>
    <property type="match status" value="1"/>
</dbReference>
<dbReference type="GO" id="GO:0005737">
    <property type="term" value="C:cytoplasm"/>
    <property type="evidence" value="ECO:0007669"/>
    <property type="project" value="TreeGrafter"/>
</dbReference>
<dbReference type="eggNOG" id="KOG0410">
    <property type="taxonomic scope" value="Eukaryota"/>
</dbReference>
<dbReference type="GO" id="GO:0046872">
    <property type="term" value="F:metal ion binding"/>
    <property type="evidence" value="ECO:0007669"/>
    <property type="project" value="UniProtKB-KW"/>
</dbReference>
<reference evidence="7" key="1">
    <citation type="journal article" date="2013" name="Nat. Biotechnol.">
        <title>Draft genome sequence of chickpea (Cicer arietinum) provides a resource for trait improvement.</title>
        <authorList>
            <person name="Varshney R.K."/>
            <person name="Song C."/>
            <person name="Saxena R.K."/>
            <person name="Azam S."/>
            <person name="Yu S."/>
            <person name="Sharpe A.G."/>
            <person name="Cannon S."/>
            <person name="Baek J."/>
            <person name="Rosen B.D."/>
            <person name="Tar'an B."/>
            <person name="Millan T."/>
            <person name="Zhang X."/>
            <person name="Ramsay L.D."/>
            <person name="Iwata A."/>
            <person name="Wang Y."/>
            <person name="Nelson W."/>
            <person name="Farmer A.D."/>
            <person name="Gaur P.M."/>
            <person name="Soderlund C."/>
            <person name="Penmetsa R.V."/>
            <person name="Xu C."/>
            <person name="Bharti A.K."/>
            <person name="He W."/>
            <person name="Winter P."/>
            <person name="Zhao S."/>
            <person name="Hane J.K."/>
            <person name="Carrasquilla-Garcia N."/>
            <person name="Condie J.A."/>
            <person name="Upadhyaya H.D."/>
            <person name="Luo M.C."/>
            <person name="Thudi M."/>
            <person name="Gowda C.L."/>
            <person name="Singh N.P."/>
            <person name="Lichtenzveig J."/>
            <person name="Gali K.K."/>
            <person name="Rubio J."/>
            <person name="Nadarajan N."/>
            <person name="Dolezel J."/>
            <person name="Bansal K.C."/>
            <person name="Xu X."/>
            <person name="Edwards D."/>
            <person name="Zhang G."/>
            <person name="Kahl G."/>
            <person name="Gil J."/>
            <person name="Singh K.B."/>
            <person name="Datta S.K."/>
            <person name="Jackson S.A."/>
            <person name="Wang J."/>
            <person name="Cook D.R."/>
        </authorList>
    </citation>
    <scope>NUCLEOTIDE SEQUENCE [LARGE SCALE GENOMIC DNA]</scope>
    <source>
        <strain evidence="7">cv. CDC Frontier</strain>
    </source>
</reference>
<keyword evidence="3" id="KW-0460">Magnesium</keyword>
<feature type="region of interest" description="Disordered" evidence="5">
    <location>
        <begin position="416"/>
        <end position="449"/>
    </location>
</feature>
<dbReference type="GeneID" id="101508933"/>
<keyword evidence="7" id="KW-1185">Reference proteome</keyword>
<evidence type="ECO:0000256" key="2">
    <source>
        <dbReference type="ARBA" id="ARBA00022741"/>
    </source>
</evidence>
<organism evidence="7 8">
    <name type="scientific">Cicer arietinum</name>
    <name type="common">Chickpea</name>
    <name type="synonym">Garbanzo</name>
    <dbReference type="NCBI Taxonomy" id="3827"/>
    <lineage>
        <taxon>Eukaryota</taxon>
        <taxon>Viridiplantae</taxon>
        <taxon>Streptophyta</taxon>
        <taxon>Embryophyta</taxon>
        <taxon>Tracheophyta</taxon>
        <taxon>Spermatophyta</taxon>
        <taxon>Magnoliopsida</taxon>
        <taxon>eudicotyledons</taxon>
        <taxon>Gunneridae</taxon>
        <taxon>Pentapetalae</taxon>
        <taxon>rosids</taxon>
        <taxon>fabids</taxon>
        <taxon>Fabales</taxon>
        <taxon>Fabaceae</taxon>
        <taxon>Papilionoideae</taxon>
        <taxon>50 kb inversion clade</taxon>
        <taxon>NPAAA clade</taxon>
        <taxon>Hologalegina</taxon>
        <taxon>IRL clade</taxon>
        <taxon>Cicereae</taxon>
        <taxon>Cicer</taxon>
    </lineage>
</organism>
<dbReference type="Pfam" id="PF16360">
    <property type="entry name" value="GTP-bdg_M"/>
    <property type="match status" value="1"/>
</dbReference>
<dbReference type="Gene3D" id="3.40.50.11060">
    <property type="entry name" value="GTPase HflX, N-terminal domain"/>
    <property type="match status" value="1"/>
</dbReference>
<dbReference type="FunFam" id="3.40.50.11060:FF:000003">
    <property type="entry name" value="GTP-binding protein chloroplastic"/>
    <property type="match status" value="1"/>
</dbReference>
<dbReference type="STRING" id="3827.A0A1S2XLS2"/>
<dbReference type="eggNOG" id="KOG4197">
    <property type="taxonomic scope" value="Eukaryota"/>
</dbReference>
<protein>
    <submittedName>
        <fullName evidence="8">GTP-binding protein At3g49725, chloroplastic</fullName>
    </submittedName>
</protein>
<dbReference type="InterPro" id="IPR025121">
    <property type="entry name" value="GTPase_HflX_N"/>
</dbReference>
<dbReference type="Pfam" id="PF01926">
    <property type="entry name" value="MMR_HSR1"/>
    <property type="match status" value="1"/>
</dbReference>
<dbReference type="OrthoDB" id="10268034at2759"/>
<dbReference type="PRINTS" id="PR00326">
    <property type="entry name" value="GTP1OBG"/>
</dbReference>
<evidence type="ECO:0000256" key="4">
    <source>
        <dbReference type="ARBA" id="ARBA00023134"/>
    </source>
</evidence>
<dbReference type="KEGG" id="cam:101508933"/>
<accession>A0A1S2XLS2</accession>
<evidence type="ECO:0000256" key="5">
    <source>
        <dbReference type="SAM" id="MobiDB-lite"/>
    </source>
</evidence>
<keyword evidence="1" id="KW-0479">Metal-binding</keyword>
<dbReference type="InterPro" id="IPR030394">
    <property type="entry name" value="G_HFLX_dom"/>
</dbReference>
<dbReference type="InterPro" id="IPR016496">
    <property type="entry name" value="GTPase_HflX"/>
</dbReference>
<reference evidence="8" key="2">
    <citation type="submission" date="2025-08" db="UniProtKB">
        <authorList>
            <consortium name="RefSeq"/>
        </authorList>
    </citation>
    <scope>IDENTIFICATION</scope>
    <source>
        <tissue evidence="8">Etiolated seedlings</tissue>
    </source>
</reference>
<keyword evidence="2" id="KW-0547">Nucleotide-binding</keyword>
<dbReference type="RefSeq" id="XP_004491256.1">
    <property type="nucleotide sequence ID" value="XM_004491199.3"/>
</dbReference>
<dbReference type="InterPro" id="IPR042108">
    <property type="entry name" value="GTPase_HflX_N_sf"/>
</dbReference>
<dbReference type="Proteomes" id="UP000087171">
    <property type="component" value="Chromosome Ca2"/>
</dbReference>
<dbReference type="PaxDb" id="3827-XP_004491256.1"/>
<evidence type="ECO:0000256" key="3">
    <source>
        <dbReference type="ARBA" id="ARBA00022842"/>
    </source>
</evidence>
<dbReference type="Pfam" id="PF13167">
    <property type="entry name" value="GTP-bdg_N"/>
    <property type="match status" value="1"/>
</dbReference>